<dbReference type="AlphaFoldDB" id="T1F2T3"/>
<reference evidence="3 5" key="2">
    <citation type="journal article" date="2013" name="Nature">
        <title>Insights into bilaterian evolution from three spiralian genomes.</title>
        <authorList>
            <person name="Simakov O."/>
            <person name="Marletaz F."/>
            <person name="Cho S.J."/>
            <person name="Edsinger-Gonzales E."/>
            <person name="Havlak P."/>
            <person name="Hellsten U."/>
            <person name="Kuo D.H."/>
            <person name="Larsson T."/>
            <person name="Lv J."/>
            <person name="Arendt D."/>
            <person name="Savage R."/>
            <person name="Osoegawa K."/>
            <person name="de Jong P."/>
            <person name="Grimwood J."/>
            <person name="Chapman J.A."/>
            <person name="Shapiro H."/>
            <person name="Aerts A."/>
            <person name="Otillar R.P."/>
            <person name="Terry A.Y."/>
            <person name="Boore J.L."/>
            <person name="Grigoriev I.V."/>
            <person name="Lindberg D.R."/>
            <person name="Seaver E.C."/>
            <person name="Weisblat D.A."/>
            <person name="Putnam N.H."/>
            <person name="Rokhsar D.S."/>
        </authorList>
    </citation>
    <scope>NUCLEOTIDE SEQUENCE</scope>
</reference>
<keyword evidence="5" id="KW-1185">Reference proteome</keyword>
<dbReference type="RefSeq" id="XP_009014309.1">
    <property type="nucleotide sequence ID" value="XM_009016061.1"/>
</dbReference>
<dbReference type="Proteomes" id="UP000015101">
    <property type="component" value="Unassembled WGS sequence"/>
</dbReference>
<evidence type="ECO:0008006" key="6">
    <source>
        <dbReference type="Google" id="ProtNLM"/>
    </source>
</evidence>
<evidence type="ECO:0000256" key="2">
    <source>
        <dbReference type="SAM" id="Phobius"/>
    </source>
</evidence>
<name>T1F2T3_HELRO</name>
<gene>
    <name evidence="4" type="primary">20203132</name>
    <name evidence="3" type="ORF">HELRODRAFT_170233</name>
</gene>
<evidence type="ECO:0000313" key="5">
    <source>
        <dbReference type="Proteomes" id="UP000015101"/>
    </source>
</evidence>
<dbReference type="STRING" id="6412.T1F2T3"/>
<organism evidence="4 5">
    <name type="scientific">Helobdella robusta</name>
    <name type="common">Californian leech</name>
    <dbReference type="NCBI Taxonomy" id="6412"/>
    <lineage>
        <taxon>Eukaryota</taxon>
        <taxon>Metazoa</taxon>
        <taxon>Spiralia</taxon>
        <taxon>Lophotrochozoa</taxon>
        <taxon>Annelida</taxon>
        <taxon>Clitellata</taxon>
        <taxon>Hirudinea</taxon>
        <taxon>Rhynchobdellida</taxon>
        <taxon>Glossiphoniidae</taxon>
        <taxon>Helobdella</taxon>
    </lineage>
</organism>
<reference evidence="4" key="3">
    <citation type="submission" date="2015-06" db="UniProtKB">
        <authorList>
            <consortium name="EnsemblMetazoa"/>
        </authorList>
    </citation>
    <scope>IDENTIFICATION</scope>
</reference>
<dbReference type="EMBL" id="AMQM01003493">
    <property type="status" value="NOT_ANNOTATED_CDS"/>
    <property type="molecule type" value="Genomic_DNA"/>
</dbReference>
<keyword evidence="2" id="KW-0472">Membrane</keyword>
<feature type="compositionally biased region" description="Low complexity" evidence="1">
    <location>
        <begin position="185"/>
        <end position="211"/>
    </location>
</feature>
<keyword evidence="2" id="KW-0812">Transmembrane</keyword>
<accession>T1F2T3</accession>
<dbReference type="EMBL" id="KB096183">
    <property type="protein sequence ID" value="ESO07698.1"/>
    <property type="molecule type" value="Genomic_DNA"/>
</dbReference>
<feature type="transmembrane region" description="Helical" evidence="2">
    <location>
        <begin position="359"/>
        <end position="385"/>
    </location>
</feature>
<proteinExistence type="predicted"/>
<dbReference type="GeneID" id="20203132"/>
<feature type="region of interest" description="Disordered" evidence="1">
    <location>
        <begin position="182"/>
        <end position="211"/>
    </location>
</feature>
<evidence type="ECO:0000256" key="1">
    <source>
        <dbReference type="SAM" id="MobiDB-lite"/>
    </source>
</evidence>
<sequence>MHSLYTWKNLMRITNNKECTPNEHAESVQETICQSHYFRPKCPSVDDVIIVEKARYGRLEKSKCVTQAFDYINCFEDVLHVMDSFCSNRRSCEVRILDENFNYLKPCHEDLKSNLDVQYRCVAVLTIKRPSMRNAAANATCLTAHVNTPRGYIAASPSSSFTSENSQRNSSLHSRFANRYQQHENNNNNDNNNNNNNIDATNSNDNNFNNHNNVNCRKYGDIYENVAEDASEPFSQIDDKNFLQHKTSICPSTSRVTWLYRSTSNLVKVQLLPRDFNKQMMHASYLVHFEVIGCANMEPLPSMHMERRGDVLLVSCLTSSVTWYMHCRHGQWIGEWKNCSDLMTSSEAQRKAVTIVSSGALLVVLVCSTTFVIGMIVVLVGAALLKKWPKSSHSFLLPSSQHPNNNNIITSTLSSNNTNNTNNNKTSNSTLRKETIVTYGMTGSSDLISLGFDHVILQTFACDKCCCEYCSPNKYNTCCHSKSIKHQQQQSQQQQQLQQLRLKQQQLSYKQHFIMTEFPTILANNDSINTDNNNNNNNIDDNIATNVASGNSRKKNKHNWNAIFYDINVTSDGNDATTFINNTQNDNNCCNSNHNNYNKDNNNLNNNFNINDNSVKNAQEDMVKNANCGFHKAPSLNNIEKNICTNNDHKRSNNNINNKLVADCADFYSSSKETIVANCCCELHPATTTTATIDFDDEQQHQQEMILKENMKNSKMLLVSMVKQATEGNDHSTEHFFNKFNNTSIGDTFDDNNNTINHNSRIRMDAIASSGSLSTNPDTP</sequence>
<dbReference type="KEGG" id="hro:HELRODRAFT_170233"/>
<dbReference type="EnsemblMetazoa" id="HelroT170233">
    <property type="protein sequence ID" value="HelroP170233"/>
    <property type="gene ID" value="HelroG170233"/>
</dbReference>
<dbReference type="HOGENOM" id="CLU_359134_0_0_1"/>
<keyword evidence="2" id="KW-1133">Transmembrane helix</keyword>
<evidence type="ECO:0000313" key="3">
    <source>
        <dbReference type="EMBL" id="ESO07698.1"/>
    </source>
</evidence>
<dbReference type="InParanoid" id="T1F2T3"/>
<evidence type="ECO:0000313" key="4">
    <source>
        <dbReference type="EnsemblMetazoa" id="HelroP170233"/>
    </source>
</evidence>
<dbReference type="PANTHER" id="PTHR46780">
    <property type="entry name" value="PROTEIN EVA-1"/>
    <property type="match status" value="1"/>
</dbReference>
<protein>
    <recommendedName>
        <fullName evidence="6">SUEL-type lectin domain-containing protein</fullName>
    </recommendedName>
</protein>
<feature type="region of interest" description="Disordered" evidence="1">
    <location>
        <begin position="407"/>
        <end position="428"/>
    </location>
</feature>
<reference evidence="5" key="1">
    <citation type="submission" date="2012-12" db="EMBL/GenBank/DDBJ databases">
        <authorList>
            <person name="Hellsten U."/>
            <person name="Grimwood J."/>
            <person name="Chapman J.A."/>
            <person name="Shapiro H."/>
            <person name="Aerts A."/>
            <person name="Otillar R.P."/>
            <person name="Terry A.Y."/>
            <person name="Boore J.L."/>
            <person name="Simakov O."/>
            <person name="Marletaz F."/>
            <person name="Cho S.-J."/>
            <person name="Edsinger-Gonzales E."/>
            <person name="Havlak P."/>
            <person name="Kuo D.-H."/>
            <person name="Larsson T."/>
            <person name="Lv J."/>
            <person name="Arendt D."/>
            <person name="Savage R."/>
            <person name="Osoegawa K."/>
            <person name="de Jong P."/>
            <person name="Lindberg D.R."/>
            <person name="Seaver E.C."/>
            <person name="Weisblat D.A."/>
            <person name="Putnam N.H."/>
            <person name="Grigoriev I.V."/>
            <person name="Rokhsar D.S."/>
        </authorList>
    </citation>
    <scope>NUCLEOTIDE SEQUENCE</scope>
</reference>
<dbReference type="CTD" id="20203132"/>
<dbReference type="EMBL" id="AMQM01003494">
    <property type="status" value="NOT_ANNOTATED_CDS"/>
    <property type="molecule type" value="Genomic_DNA"/>
</dbReference>